<feature type="compositionally biased region" description="Acidic residues" evidence="10">
    <location>
        <begin position="266"/>
        <end position="284"/>
    </location>
</feature>
<evidence type="ECO:0000256" key="9">
    <source>
        <dbReference type="SAM" id="Coils"/>
    </source>
</evidence>
<dbReference type="Pfam" id="PF05103">
    <property type="entry name" value="DivIVA"/>
    <property type="match status" value="1"/>
</dbReference>
<evidence type="ECO:0000256" key="5">
    <source>
        <dbReference type="ARBA" id="ARBA00022618"/>
    </source>
</evidence>
<dbReference type="NCBIfam" id="TIGR03544">
    <property type="entry name" value="DivI1A_domain"/>
    <property type="match status" value="1"/>
</dbReference>
<feature type="compositionally biased region" description="Polar residues" evidence="10">
    <location>
        <begin position="416"/>
        <end position="428"/>
    </location>
</feature>
<sequence>MDITPELIAEIDFPDSLKGFDKDAVDDFLGQVGTELGRVQYELRKAQRRTSELEQELATASAQAPAAPAESDAVRATRTIMAAEETADRIESDASAEAEKALSKANAEAASAIEVATSESKRLLAEAHAQADRLEADTRREADELLVAARRRAEDEYDARVADYVRLLGEQEARSEALTDDIDSLEGRVGEYRSVLERLVEEVRRVLDDPDELRFRPTLELTAPAVPTGSPAPVPGSVMPEAAASDADATWEPGSWSDGLSQDGGPDVEGDAEVEGASELEGAVEPEGRDDRTQAHTAIVQPQVDEDEDVAAPVEPAPADEAPAPDSASADIASVADATRDDLSFSELLAAADAAPVGEAPGGSDAPSVFDAAHDQAGDLTGEYRDVSGSDLPLDGEGGLPGQLQAFDGEAELTGAQPQVPQQGNETTGAVPLASTGQVFEAPDDAFTESGSPRAAEPAAMPAGVEFVDLGDDQPGNPGFAAAPGAFASDERSLSELHDAVNHPDEDQAFAEFGNADEDDDQKGIRRFFGK</sequence>
<proteinExistence type="inferred from homology"/>
<organism evidence="11 12">
    <name type="scientific">Candidatus Neomicrothrix subdominans</name>
    <dbReference type="NCBI Taxonomy" id="2954438"/>
    <lineage>
        <taxon>Bacteria</taxon>
        <taxon>Bacillati</taxon>
        <taxon>Actinomycetota</taxon>
        <taxon>Acidimicrobiia</taxon>
        <taxon>Acidimicrobiales</taxon>
        <taxon>Microthrixaceae</taxon>
        <taxon>Candidatus Neomicrothrix</taxon>
    </lineage>
</organism>
<keyword evidence="5" id="KW-0132">Cell division</keyword>
<dbReference type="InterPro" id="IPR019933">
    <property type="entry name" value="DivIVA_domain"/>
</dbReference>
<keyword evidence="7" id="KW-0131">Cell cycle</keyword>
<comment type="caution">
    <text evidence="11">The sequence shown here is derived from an EMBL/GenBank/DDBJ whole genome shotgun (WGS) entry which is preliminary data.</text>
</comment>
<evidence type="ECO:0000256" key="6">
    <source>
        <dbReference type="ARBA" id="ARBA00023054"/>
    </source>
</evidence>
<gene>
    <name evidence="11" type="ORF">IPN02_15240</name>
</gene>
<evidence type="ECO:0000256" key="1">
    <source>
        <dbReference type="ARBA" id="ARBA00004496"/>
    </source>
</evidence>
<feature type="compositionally biased region" description="Basic and acidic residues" evidence="10">
    <location>
        <begin position="372"/>
        <end position="388"/>
    </location>
</feature>
<dbReference type="PANTHER" id="PTHR35794:SF2">
    <property type="entry name" value="CELL DIVISION PROTEIN DIVIVA"/>
    <property type="match status" value="1"/>
</dbReference>
<evidence type="ECO:0000256" key="7">
    <source>
        <dbReference type="ARBA" id="ARBA00023306"/>
    </source>
</evidence>
<protein>
    <recommendedName>
        <fullName evidence="3">Cell wall synthesis protein Wag31</fullName>
    </recommendedName>
    <alternativeName>
        <fullName evidence="8">Antigen 84</fullName>
    </alternativeName>
</protein>
<keyword evidence="6 9" id="KW-0175">Coiled coil</keyword>
<dbReference type="GO" id="GO:0005737">
    <property type="term" value="C:cytoplasm"/>
    <property type="evidence" value="ECO:0007669"/>
    <property type="project" value="UniProtKB-SubCell"/>
</dbReference>
<dbReference type="AlphaFoldDB" id="A0A936ND67"/>
<comment type="subcellular location">
    <subcellularLocation>
        <location evidence="1">Cytoplasm</location>
    </subcellularLocation>
</comment>
<keyword evidence="4" id="KW-0963">Cytoplasm</keyword>
<dbReference type="Gene3D" id="6.10.250.660">
    <property type="match status" value="1"/>
</dbReference>
<evidence type="ECO:0000256" key="4">
    <source>
        <dbReference type="ARBA" id="ARBA00022490"/>
    </source>
</evidence>
<comment type="similarity">
    <text evidence="2">Belongs to the DivIVA family.</text>
</comment>
<dbReference type="InterPro" id="IPR007793">
    <property type="entry name" value="DivIVA_fam"/>
</dbReference>
<evidence type="ECO:0000256" key="2">
    <source>
        <dbReference type="ARBA" id="ARBA00009008"/>
    </source>
</evidence>
<feature type="region of interest" description="Disordered" evidence="10">
    <location>
        <begin position="222"/>
        <end position="335"/>
    </location>
</feature>
<feature type="region of interest" description="Disordered" evidence="10">
    <location>
        <begin position="512"/>
        <end position="531"/>
    </location>
</feature>
<evidence type="ECO:0000256" key="8">
    <source>
        <dbReference type="ARBA" id="ARBA00031737"/>
    </source>
</evidence>
<dbReference type="Proteomes" id="UP000727993">
    <property type="component" value="Unassembled WGS sequence"/>
</dbReference>
<accession>A0A936ND67</accession>
<feature type="region of interest" description="Disordered" evidence="10">
    <location>
        <begin position="356"/>
        <end position="430"/>
    </location>
</feature>
<dbReference type="GO" id="GO:0051301">
    <property type="term" value="P:cell division"/>
    <property type="evidence" value="ECO:0007669"/>
    <property type="project" value="UniProtKB-KW"/>
</dbReference>
<name>A0A936ND67_9ACTN</name>
<dbReference type="PANTHER" id="PTHR35794">
    <property type="entry name" value="CELL DIVISION PROTEIN DIVIVA"/>
    <property type="match status" value="1"/>
</dbReference>
<feature type="coiled-coil region" evidence="9">
    <location>
        <begin position="168"/>
        <end position="202"/>
    </location>
</feature>
<dbReference type="EMBL" id="JADJZA010000008">
    <property type="protein sequence ID" value="MBK9298157.1"/>
    <property type="molecule type" value="Genomic_DNA"/>
</dbReference>
<evidence type="ECO:0000256" key="10">
    <source>
        <dbReference type="SAM" id="MobiDB-lite"/>
    </source>
</evidence>
<reference evidence="11 12" key="1">
    <citation type="submission" date="2020-10" db="EMBL/GenBank/DDBJ databases">
        <title>Connecting structure to function with the recovery of over 1000 high-quality activated sludge metagenome-assembled genomes encoding full-length rRNA genes using long-read sequencing.</title>
        <authorList>
            <person name="Singleton C.M."/>
            <person name="Petriglieri F."/>
            <person name="Kristensen J.M."/>
            <person name="Kirkegaard R.H."/>
            <person name="Michaelsen T.Y."/>
            <person name="Andersen M.H."/>
            <person name="Karst S.M."/>
            <person name="Dueholm M.S."/>
            <person name="Nielsen P.H."/>
            <person name="Albertsen M."/>
        </authorList>
    </citation>
    <scope>NUCLEOTIDE SEQUENCE [LARGE SCALE GENOMIC DNA]</scope>
    <source>
        <strain evidence="11">Lyne_18-Q3-R50-59_MAXAC.006</strain>
    </source>
</reference>
<feature type="coiled-coil region" evidence="9">
    <location>
        <begin position="36"/>
        <end position="93"/>
    </location>
</feature>
<evidence type="ECO:0000256" key="3">
    <source>
        <dbReference type="ARBA" id="ARBA00018787"/>
    </source>
</evidence>
<evidence type="ECO:0000313" key="11">
    <source>
        <dbReference type="EMBL" id="MBK9298157.1"/>
    </source>
</evidence>
<feature type="compositionally biased region" description="Low complexity" evidence="10">
    <location>
        <begin position="311"/>
        <end position="335"/>
    </location>
</feature>
<evidence type="ECO:0000313" key="12">
    <source>
        <dbReference type="Proteomes" id="UP000727993"/>
    </source>
</evidence>